<proteinExistence type="predicted"/>
<comment type="caution">
    <text evidence="1">The sequence shown here is derived from an EMBL/GenBank/DDBJ whole genome shotgun (WGS) entry which is preliminary data.</text>
</comment>
<reference evidence="1 2" key="1">
    <citation type="submission" date="2021-06" db="EMBL/GenBank/DDBJ databases">
        <authorList>
            <person name="Kallberg Y."/>
            <person name="Tangrot J."/>
            <person name="Rosling A."/>
        </authorList>
    </citation>
    <scope>NUCLEOTIDE SEQUENCE [LARGE SCALE GENOMIC DNA]</scope>
    <source>
        <strain evidence="1 2">120-4 pot B 10/14</strain>
    </source>
</reference>
<keyword evidence="2" id="KW-1185">Reference proteome</keyword>
<name>A0ABM8W356_GIGMA</name>
<evidence type="ECO:0000313" key="1">
    <source>
        <dbReference type="EMBL" id="CAG8512857.1"/>
    </source>
</evidence>
<accession>A0ABM8W356</accession>
<dbReference type="Proteomes" id="UP000789901">
    <property type="component" value="Unassembled WGS sequence"/>
</dbReference>
<protein>
    <submittedName>
        <fullName evidence="1">31823_t:CDS:1</fullName>
    </submittedName>
</protein>
<evidence type="ECO:0000313" key="2">
    <source>
        <dbReference type="Proteomes" id="UP000789901"/>
    </source>
</evidence>
<dbReference type="EMBL" id="CAJVQB010000908">
    <property type="protein sequence ID" value="CAG8512857.1"/>
    <property type="molecule type" value="Genomic_DNA"/>
</dbReference>
<gene>
    <name evidence="1" type="ORF">GMARGA_LOCUS2769</name>
</gene>
<sequence length="215" mass="25523">MTTDNIAYMSSNKNDAIALFNRKTELELKYANELKNDIDNGNTSYFGLYNLLLQDNEFYEKFENFLYADNPKLYEFPKLYNIVRAHIYFIVIHQQQVEGLFNKHDLKTHANISLSLKESKLRLASDKTEHPKDGNDELDLLYWENWKREDSRVPSIHLEERKDENWLYINGVMTNQQLLDENYKHLDSYGIIWDTAEPIVSRSFDDETIPVRWAS</sequence>
<organism evidence="1 2">
    <name type="scientific">Gigaspora margarita</name>
    <dbReference type="NCBI Taxonomy" id="4874"/>
    <lineage>
        <taxon>Eukaryota</taxon>
        <taxon>Fungi</taxon>
        <taxon>Fungi incertae sedis</taxon>
        <taxon>Mucoromycota</taxon>
        <taxon>Glomeromycotina</taxon>
        <taxon>Glomeromycetes</taxon>
        <taxon>Diversisporales</taxon>
        <taxon>Gigasporaceae</taxon>
        <taxon>Gigaspora</taxon>
    </lineage>
</organism>